<dbReference type="Proteomes" id="UP001595909">
    <property type="component" value="Unassembled WGS sequence"/>
</dbReference>
<dbReference type="InterPro" id="IPR045402">
    <property type="entry name" value="GAP1-N2"/>
</dbReference>
<accession>A0ABV9RC42</accession>
<dbReference type="InterPro" id="IPR049532">
    <property type="entry name" value="GAP1-like_C"/>
</dbReference>
<dbReference type="Pfam" id="PF20014">
    <property type="entry name" value="GAP1-M"/>
    <property type="match status" value="1"/>
</dbReference>
<dbReference type="EMBL" id="JBHSIM010000002">
    <property type="protein sequence ID" value="MFC4830962.1"/>
    <property type="molecule type" value="Genomic_DNA"/>
</dbReference>
<evidence type="ECO:0000313" key="6">
    <source>
        <dbReference type="Proteomes" id="UP001595909"/>
    </source>
</evidence>
<evidence type="ECO:0000259" key="2">
    <source>
        <dbReference type="Pfam" id="PF20013"/>
    </source>
</evidence>
<sequence>MSGREPAAFASLYYTDCLPGQGLGGGAGFGFQARSEGAGEDEQRLVQRGALYEVPVRWMRDRRPVADFPPSLAHLHDGTSHDRTYVTAGGRYLGREANGYRDGNQFTHAVVTRKAGSYGLVRPAQLWGASWWVSTPAPTTSCAPVPAHPDPGPWDTETVRERIAAAPDGRERLLTLVTALGALQGGADRRRVLLVTDRGDDAACWLAAATLLLDRERALAISFKIFATDPDRSPHDVVVAHPDWAGPYRRQDGYLVLDLLDGAPPEIAPPEIAQPKIAPSAEALFWVPLFLGADDPLDVVDAVEVAGQLAREGRPDGRAVAGEVEREAAALTVGLPLGVDPGAAARIAGWLRTAGPGAVDVLGAPLIGTLVAQTRDHRALLDLDHVAARRAAAPGAAELGWDAVAAAARRRLFDREADLAADGGPVPDTPLRPVPGEPFSADALGHVAALERVTQWADPAAALVLAHRHALAVPDGVARRFVGWWADHPDADVDPDGWAAGPTVVADLHRELERRLGEPDLRERTAADVDRHWWRRPDPLAGRIPVLGALGRLDLAVARAAVAAGGEPARAALAALAAAVEPGPNGRWVSTWERLLGREPVDTATVRRFLEATPPRAHDRALAVVAYHSLIRAPAVDEDARAALDVLEKAGLPPRALGHQDWPPADASVTEVVERLEQGARLDEARDLGLLLAKAARPTRADRNRLVRAVRGAGPSVGGRVLVAAGPSTLRDTMLTQLYAWAAGDADHAPDARSVALLFVFAAKETAVRPRVGAGHLKRLQPGHGTLGADGRRAVADLLADDREWAPDDGILELWQEGRKPGASSASPSWRDRVGRRKKG</sequence>
<feature type="domain" description="GTPase-associated protein 1 N-terminal" evidence="2">
    <location>
        <begin position="9"/>
        <end position="145"/>
    </location>
</feature>
<dbReference type="Pfam" id="PF20052">
    <property type="entry name" value="GAP1-C"/>
    <property type="match status" value="1"/>
</dbReference>
<dbReference type="InterPro" id="IPR045401">
    <property type="entry name" value="GAP1-M"/>
</dbReference>
<organism evidence="5 6">
    <name type="scientific">Actinomycetospora chibensis</name>
    <dbReference type="NCBI Taxonomy" id="663606"/>
    <lineage>
        <taxon>Bacteria</taxon>
        <taxon>Bacillati</taxon>
        <taxon>Actinomycetota</taxon>
        <taxon>Actinomycetes</taxon>
        <taxon>Pseudonocardiales</taxon>
        <taxon>Pseudonocardiaceae</taxon>
        <taxon>Actinomycetospora</taxon>
    </lineage>
</organism>
<gene>
    <name evidence="5" type="ORF">ACFPEL_00950</name>
</gene>
<protein>
    <submittedName>
        <fullName evidence="5">GTPase-associated protein 1-related protein</fullName>
    </submittedName>
</protein>
<dbReference type="RefSeq" id="WP_274190286.1">
    <property type="nucleotide sequence ID" value="NZ_BAABHN010000002.1"/>
</dbReference>
<evidence type="ECO:0000313" key="5">
    <source>
        <dbReference type="EMBL" id="MFC4830962.1"/>
    </source>
</evidence>
<evidence type="ECO:0000259" key="3">
    <source>
        <dbReference type="Pfam" id="PF20014"/>
    </source>
</evidence>
<dbReference type="Pfam" id="PF20013">
    <property type="entry name" value="GAP1-N2"/>
    <property type="match status" value="1"/>
</dbReference>
<feature type="domain" description="GTPase-associated protein 1 middle" evidence="3">
    <location>
        <begin position="169"/>
        <end position="259"/>
    </location>
</feature>
<evidence type="ECO:0000259" key="4">
    <source>
        <dbReference type="Pfam" id="PF20052"/>
    </source>
</evidence>
<keyword evidence="6" id="KW-1185">Reference proteome</keyword>
<reference evidence="6" key="1">
    <citation type="journal article" date="2019" name="Int. J. Syst. Evol. Microbiol.">
        <title>The Global Catalogue of Microorganisms (GCM) 10K type strain sequencing project: providing services to taxonomists for standard genome sequencing and annotation.</title>
        <authorList>
            <consortium name="The Broad Institute Genomics Platform"/>
            <consortium name="The Broad Institute Genome Sequencing Center for Infectious Disease"/>
            <person name="Wu L."/>
            <person name="Ma J."/>
        </authorList>
    </citation>
    <scope>NUCLEOTIDE SEQUENCE [LARGE SCALE GENOMIC DNA]</scope>
    <source>
        <strain evidence="6">CCUG 50347</strain>
    </source>
</reference>
<proteinExistence type="predicted"/>
<evidence type="ECO:0000256" key="1">
    <source>
        <dbReference type="SAM" id="MobiDB-lite"/>
    </source>
</evidence>
<name>A0ABV9RC42_9PSEU</name>
<comment type="caution">
    <text evidence="5">The sequence shown here is derived from an EMBL/GenBank/DDBJ whole genome shotgun (WGS) entry which is preliminary data.</text>
</comment>
<feature type="domain" description="GTPase-associated protein 1-like C-terminal" evidence="4">
    <location>
        <begin position="294"/>
        <end position="805"/>
    </location>
</feature>
<feature type="region of interest" description="Disordered" evidence="1">
    <location>
        <begin position="816"/>
        <end position="840"/>
    </location>
</feature>